<organism evidence="8 9">
    <name type="scientific">Microtetraspora fusca</name>
    <dbReference type="NCBI Taxonomy" id="1997"/>
    <lineage>
        <taxon>Bacteria</taxon>
        <taxon>Bacillati</taxon>
        <taxon>Actinomycetota</taxon>
        <taxon>Actinomycetes</taxon>
        <taxon>Streptosporangiales</taxon>
        <taxon>Streptosporangiaceae</taxon>
        <taxon>Microtetraspora</taxon>
    </lineage>
</organism>
<evidence type="ECO:0000256" key="3">
    <source>
        <dbReference type="ARBA" id="ARBA00023125"/>
    </source>
</evidence>
<dbReference type="SUPFAM" id="SSF46689">
    <property type="entry name" value="Homeodomain-like"/>
    <property type="match status" value="1"/>
</dbReference>
<evidence type="ECO:0000256" key="6">
    <source>
        <dbReference type="SAM" id="MobiDB-lite"/>
    </source>
</evidence>
<keyword evidence="3 5" id="KW-0238">DNA-binding</keyword>
<dbReference type="RefSeq" id="WP_387341432.1">
    <property type="nucleotide sequence ID" value="NZ_JBIAXI010000005.1"/>
</dbReference>
<proteinExistence type="predicted"/>
<gene>
    <name evidence="8" type="ORF">ACFY05_08960</name>
</gene>
<evidence type="ECO:0000256" key="5">
    <source>
        <dbReference type="PROSITE-ProRule" id="PRU00335"/>
    </source>
</evidence>
<evidence type="ECO:0000313" key="8">
    <source>
        <dbReference type="EMBL" id="MFF4772971.1"/>
    </source>
</evidence>
<dbReference type="PROSITE" id="PS50977">
    <property type="entry name" value="HTH_TETR_2"/>
    <property type="match status" value="1"/>
</dbReference>
<evidence type="ECO:0000259" key="7">
    <source>
        <dbReference type="PROSITE" id="PS50977"/>
    </source>
</evidence>
<dbReference type="Gene3D" id="1.10.10.60">
    <property type="entry name" value="Homeodomain-like"/>
    <property type="match status" value="1"/>
</dbReference>
<comment type="caution">
    <text evidence="8">The sequence shown here is derived from an EMBL/GenBank/DDBJ whole genome shotgun (WGS) entry which is preliminary data.</text>
</comment>
<dbReference type="EMBL" id="JBIAXI010000005">
    <property type="protein sequence ID" value="MFF4772971.1"/>
    <property type="molecule type" value="Genomic_DNA"/>
</dbReference>
<reference evidence="8 9" key="1">
    <citation type="submission" date="2024-10" db="EMBL/GenBank/DDBJ databases">
        <title>The Natural Products Discovery Center: Release of the First 8490 Sequenced Strains for Exploring Actinobacteria Biosynthetic Diversity.</title>
        <authorList>
            <person name="Kalkreuter E."/>
            <person name="Kautsar S.A."/>
            <person name="Yang D."/>
            <person name="Bader C.D."/>
            <person name="Teijaro C.N."/>
            <person name="Fluegel L."/>
            <person name="Davis C.M."/>
            <person name="Simpson J.R."/>
            <person name="Lauterbach L."/>
            <person name="Steele A.D."/>
            <person name="Gui C."/>
            <person name="Meng S."/>
            <person name="Li G."/>
            <person name="Viehrig K."/>
            <person name="Ye F."/>
            <person name="Su P."/>
            <person name="Kiefer A.F."/>
            <person name="Nichols A."/>
            <person name="Cepeda A.J."/>
            <person name="Yan W."/>
            <person name="Fan B."/>
            <person name="Jiang Y."/>
            <person name="Adhikari A."/>
            <person name="Zheng C.-J."/>
            <person name="Schuster L."/>
            <person name="Cowan T.M."/>
            <person name="Smanski M.J."/>
            <person name="Chevrette M.G."/>
            <person name="De Carvalho L.P.S."/>
            <person name="Shen B."/>
        </authorList>
    </citation>
    <scope>NUCLEOTIDE SEQUENCE [LARGE SCALE GENOMIC DNA]</scope>
    <source>
        <strain evidence="8 9">NPDC001281</strain>
    </source>
</reference>
<feature type="domain" description="HTH tetR-type" evidence="7">
    <location>
        <begin position="11"/>
        <end position="71"/>
    </location>
</feature>
<evidence type="ECO:0000313" key="9">
    <source>
        <dbReference type="Proteomes" id="UP001602119"/>
    </source>
</evidence>
<feature type="region of interest" description="Disordered" evidence="6">
    <location>
        <begin position="219"/>
        <end position="240"/>
    </location>
</feature>
<feature type="DNA-binding region" description="H-T-H motif" evidence="5">
    <location>
        <begin position="34"/>
        <end position="53"/>
    </location>
</feature>
<keyword evidence="1" id="KW-0678">Repressor</keyword>
<dbReference type="Pfam" id="PF02909">
    <property type="entry name" value="TetR_C_1"/>
    <property type="match status" value="1"/>
</dbReference>
<keyword evidence="9" id="KW-1185">Reference proteome</keyword>
<dbReference type="SUPFAM" id="SSF48498">
    <property type="entry name" value="Tetracyclin repressor-like, C-terminal domain"/>
    <property type="match status" value="1"/>
</dbReference>
<evidence type="ECO:0000256" key="4">
    <source>
        <dbReference type="ARBA" id="ARBA00023163"/>
    </source>
</evidence>
<accession>A0ABW6V214</accession>
<dbReference type="InterPro" id="IPR001647">
    <property type="entry name" value="HTH_TetR"/>
</dbReference>
<dbReference type="PRINTS" id="PR00400">
    <property type="entry name" value="TETREPRESSOR"/>
</dbReference>
<evidence type="ECO:0000256" key="2">
    <source>
        <dbReference type="ARBA" id="ARBA00023015"/>
    </source>
</evidence>
<dbReference type="PANTHER" id="PTHR30055">
    <property type="entry name" value="HTH-TYPE TRANSCRIPTIONAL REGULATOR RUTR"/>
    <property type="match status" value="1"/>
</dbReference>
<dbReference type="Pfam" id="PF00440">
    <property type="entry name" value="TetR_N"/>
    <property type="match status" value="1"/>
</dbReference>
<dbReference type="PANTHER" id="PTHR30055:SF151">
    <property type="entry name" value="TRANSCRIPTIONAL REGULATORY PROTEIN"/>
    <property type="match status" value="1"/>
</dbReference>
<dbReference type="Gene3D" id="1.10.357.10">
    <property type="entry name" value="Tetracycline Repressor, domain 2"/>
    <property type="match status" value="1"/>
</dbReference>
<keyword evidence="2" id="KW-0805">Transcription regulation</keyword>
<dbReference type="Proteomes" id="UP001602119">
    <property type="component" value="Unassembled WGS sequence"/>
</dbReference>
<name>A0ABW6V214_MICFU</name>
<protein>
    <submittedName>
        <fullName evidence="8">TetR/AcrR family transcriptional regulator</fullName>
    </submittedName>
</protein>
<dbReference type="InterPro" id="IPR009057">
    <property type="entry name" value="Homeodomain-like_sf"/>
</dbReference>
<dbReference type="InterPro" id="IPR003012">
    <property type="entry name" value="Tet_transcr_reg_TetR"/>
</dbReference>
<keyword evidence="4" id="KW-0804">Transcription</keyword>
<dbReference type="InterPro" id="IPR004111">
    <property type="entry name" value="Repressor_TetR_C"/>
</dbReference>
<evidence type="ECO:0000256" key="1">
    <source>
        <dbReference type="ARBA" id="ARBA00022491"/>
    </source>
</evidence>
<sequence length="240" mass="24983">MAKRTQGKPAGLSRQRIAAAAVDLVDRQGLESFGVRRLASELGVDPMSIYNHIKGKAALLDAVSEAVLTEVSATAAQWPDGWMDIARTMARGYRDMAIRHPRIFPLLATRAQTSVVAFEALERLTAAMRRAGIADQTIADAPLVLFGFLNGYLLATVSADPGGTDDPATGATQPAIDPALYPTLAALAPLQAGFGGEAEFERMLEMVLAGIAEGAAGAQAARSGRRPATASGPMGDHSGG</sequence>
<dbReference type="InterPro" id="IPR036271">
    <property type="entry name" value="Tet_transcr_reg_TetR-rel_C_sf"/>
</dbReference>
<feature type="compositionally biased region" description="Low complexity" evidence="6">
    <location>
        <begin position="219"/>
        <end position="228"/>
    </location>
</feature>
<dbReference type="InterPro" id="IPR050109">
    <property type="entry name" value="HTH-type_TetR-like_transc_reg"/>
</dbReference>